<reference evidence="2 3" key="1">
    <citation type="journal article" date="2015" name="Genome Biol. Evol.">
        <title>Phylogenomic analyses indicate that early fungi evolved digesting cell walls of algal ancestors of land plants.</title>
        <authorList>
            <person name="Chang Y."/>
            <person name="Wang S."/>
            <person name="Sekimoto S."/>
            <person name="Aerts A.L."/>
            <person name="Choi C."/>
            <person name="Clum A."/>
            <person name="LaButti K.M."/>
            <person name="Lindquist E.A."/>
            <person name="Yee Ngan C."/>
            <person name="Ohm R.A."/>
            <person name="Salamov A.A."/>
            <person name="Grigoriev I.V."/>
            <person name="Spatafora J.W."/>
            <person name="Berbee M.L."/>
        </authorList>
    </citation>
    <scope>NUCLEOTIDE SEQUENCE [LARGE SCALE GENOMIC DNA]</scope>
    <source>
        <strain evidence="2 3">NRRL 28638</strain>
    </source>
</reference>
<keyword evidence="1" id="KW-1133">Transmembrane helix</keyword>
<keyword evidence="3" id="KW-1185">Reference proteome</keyword>
<gene>
    <name evidence="2" type="ORF">CONCODRAFT_9321</name>
</gene>
<proteinExistence type="predicted"/>
<dbReference type="EMBL" id="KQ964576">
    <property type="protein sequence ID" value="KXN68431.1"/>
    <property type="molecule type" value="Genomic_DNA"/>
</dbReference>
<evidence type="ECO:0000313" key="3">
    <source>
        <dbReference type="Proteomes" id="UP000070444"/>
    </source>
</evidence>
<protein>
    <submittedName>
        <fullName evidence="2">Uncharacterized protein</fullName>
    </submittedName>
</protein>
<name>A0A137P0M7_CONC2</name>
<accession>A0A137P0M7</accession>
<feature type="transmembrane region" description="Helical" evidence="1">
    <location>
        <begin position="6"/>
        <end position="25"/>
    </location>
</feature>
<evidence type="ECO:0000256" key="1">
    <source>
        <dbReference type="SAM" id="Phobius"/>
    </source>
</evidence>
<sequence length="104" mass="11892">MDVKLILWIGVATIIVVLIAMFFSFRLSINSSQEVNEIERSRSARVHFMSLFTIYRRSSINLVTLNREFTEPLPLYSNANSPSDGLNIITVVEESERPPPYQNS</sequence>
<keyword evidence="1" id="KW-0472">Membrane</keyword>
<dbReference type="AlphaFoldDB" id="A0A137P0M7"/>
<dbReference type="Proteomes" id="UP000070444">
    <property type="component" value="Unassembled WGS sequence"/>
</dbReference>
<keyword evidence="1" id="KW-0812">Transmembrane</keyword>
<organism evidence="2 3">
    <name type="scientific">Conidiobolus coronatus (strain ATCC 28846 / CBS 209.66 / NRRL 28638)</name>
    <name type="common">Delacroixia coronata</name>
    <dbReference type="NCBI Taxonomy" id="796925"/>
    <lineage>
        <taxon>Eukaryota</taxon>
        <taxon>Fungi</taxon>
        <taxon>Fungi incertae sedis</taxon>
        <taxon>Zoopagomycota</taxon>
        <taxon>Entomophthoromycotina</taxon>
        <taxon>Entomophthoromycetes</taxon>
        <taxon>Entomophthorales</taxon>
        <taxon>Ancylistaceae</taxon>
        <taxon>Conidiobolus</taxon>
    </lineage>
</organism>
<evidence type="ECO:0000313" key="2">
    <source>
        <dbReference type="EMBL" id="KXN68431.1"/>
    </source>
</evidence>